<feature type="domain" description="Glutamine amidotransferase type-2" evidence="1">
    <location>
        <begin position="8"/>
        <end position="217"/>
    </location>
</feature>
<dbReference type="InterPro" id="IPR017932">
    <property type="entry name" value="GATase_2_dom"/>
</dbReference>
<dbReference type="EMBL" id="LAZR01025418">
    <property type="protein sequence ID" value="KKL71979.1"/>
    <property type="molecule type" value="Genomic_DNA"/>
</dbReference>
<reference evidence="2" key="1">
    <citation type="journal article" date="2015" name="Nature">
        <title>Complex archaea that bridge the gap between prokaryotes and eukaryotes.</title>
        <authorList>
            <person name="Spang A."/>
            <person name="Saw J.H."/>
            <person name="Jorgensen S.L."/>
            <person name="Zaremba-Niedzwiedzka K."/>
            <person name="Martijn J."/>
            <person name="Lind A.E."/>
            <person name="van Eijk R."/>
            <person name="Schleper C."/>
            <person name="Guy L."/>
            <person name="Ettema T.J."/>
        </authorList>
    </citation>
    <scope>NUCLEOTIDE SEQUENCE</scope>
</reference>
<name>A0A0F9EDE7_9ZZZZ</name>
<gene>
    <name evidence="2" type="ORF">LCGC14_2089510</name>
</gene>
<dbReference type="PROSITE" id="PS51278">
    <property type="entry name" value="GATASE_TYPE_2"/>
    <property type="match status" value="1"/>
</dbReference>
<comment type="caution">
    <text evidence="2">The sequence shown here is derived from an EMBL/GenBank/DDBJ whole genome shotgun (WGS) entry which is preliminary data.</text>
</comment>
<proteinExistence type="predicted"/>
<accession>A0A0F9EDE7</accession>
<sequence length="350" mass="39754">MKGRCIICGLVGIFGDISLAHKRMFLDLWIVNTLRGDDSSGIALINKQNFVRVMKEIGTPYEIVYTKSFSKAYQKDQICILGHNRFATIGDVTKELAHPFHKGSVVGIHNGTLRNRTFLPNKDKFESDSEHLFASIDSDGLHKTWKNVDGAAAIVWWDKRNLTLNMIKNSERSLFFAFLGGDELKKGVVWASEAWMITSLAQRKNVNIGTIWRPIINTHYTFSYSKKSKTVSYISEKVAPFSWIKQNESNHISHTPYTWPHAGKTYNPVTQKWEDEDPTSYYRSHIDRKSELNLGICDGSLTDKTITETEFFSTYDTCAYCGEYFDESAYVTAVIIDTRTALCGTCASEE</sequence>
<dbReference type="AlphaFoldDB" id="A0A0F9EDE7"/>
<evidence type="ECO:0000313" key="2">
    <source>
        <dbReference type="EMBL" id="KKL71979.1"/>
    </source>
</evidence>
<evidence type="ECO:0000259" key="1">
    <source>
        <dbReference type="PROSITE" id="PS51278"/>
    </source>
</evidence>
<dbReference type="InterPro" id="IPR029055">
    <property type="entry name" value="Ntn_hydrolases_N"/>
</dbReference>
<protein>
    <recommendedName>
        <fullName evidence="1">Glutamine amidotransferase type-2 domain-containing protein</fullName>
    </recommendedName>
</protein>
<organism evidence="2">
    <name type="scientific">marine sediment metagenome</name>
    <dbReference type="NCBI Taxonomy" id="412755"/>
    <lineage>
        <taxon>unclassified sequences</taxon>
        <taxon>metagenomes</taxon>
        <taxon>ecological metagenomes</taxon>
    </lineage>
</organism>
<dbReference type="CDD" id="cd00352">
    <property type="entry name" value="Gn_AT_II"/>
    <property type="match status" value="1"/>
</dbReference>
<dbReference type="SUPFAM" id="SSF56235">
    <property type="entry name" value="N-terminal nucleophile aminohydrolases (Ntn hydrolases)"/>
    <property type="match status" value="1"/>
</dbReference>
<dbReference type="Gene3D" id="3.60.20.10">
    <property type="entry name" value="Glutamine Phosphoribosylpyrophosphate, subunit 1, domain 1"/>
    <property type="match status" value="1"/>
</dbReference>
<dbReference type="Pfam" id="PF13522">
    <property type="entry name" value="GATase_6"/>
    <property type="match status" value="1"/>
</dbReference>